<proteinExistence type="predicted"/>
<evidence type="ECO:0000313" key="3">
    <source>
        <dbReference type="Proteomes" id="UP000199242"/>
    </source>
</evidence>
<dbReference type="PANTHER" id="PTHR22916:SF67">
    <property type="entry name" value="COLANIC ACID BIOSYNTHESIS GLYCOSYL TRANSFERASE WCAE-RELATED"/>
    <property type="match status" value="1"/>
</dbReference>
<dbReference type="InterPro" id="IPR029044">
    <property type="entry name" value="Nucleotide-diphossugar_trans"/>
</dbReference>
<dbReference type="SUPFAM" id="SSF53448">
    <property type="entry name" value="Nucleotide-diphospho-sugar transferases"/>
    <property type="match status" value="1"/>
</dbReference>
<evidence type="ECO:0000313" key="2">
    <source>
        <dbReference type="EMBL" id="SDL86192.1"/>
    </source>
</evidence>
<keyword evidence="3" id="KW-1185">Reference proteome</keyword>
<dbReference type="Gene3D" id="3.90.550.10">
    <property type="entry name" value="Spore Coat Polysaccharide Biosynthesis Protein SpsA, Chain A"/>
    <property type="match status" value="1"/>
</dbReference>
<name>A0ABY0QTT7_9FLAO</name>
<comment type="caution">
    <text evidence="2">The sequence shown here is derived from an EMBL/GenBank/DDBJ whole genome shotgun (WGS) entry which is preliminary data.</text>
</comment>
<reference evidence="2 3" key="1">
    <citation type="submission" date="2016-10" db="EMBL/GenBank/DDBJ databases">
        <authorList>
            <person name="Varghese N."/>
            <person name="Submissions S."/>
        </authorList>
    </citation>
    <scope>NUCLEOTIDE SEQUENCE [LARGE SCALE GENOMIC DNA]</scope>
    <source>
        <strain evidence="2 3">CGMCC 1.10941</strain>
    </source>
</reference>
<dbReference type="InterPro" id="IPR001173">
    <property type="entry name" value="Glyco_trans_2-like"/>
</dbReference>
<evidence type="ECO:0000259" key="1">
    <source>
        <dbReference type="Pfam" id="PF00535"/>
    </source>
</evidence>
<organism evidence="2 3">
    <name type="scientific">Chryseobacterium taihuense</name>
    <dbReference type="NCBI Taxonomy" id="1141221"/>
    <lineage>
        <taxon>Bacteria</taxon>
        <taxon>Pseudomonadati</taxon>
        <taxon>Bacteroidota</taxon>
        <taxon>Flavobacteriia</taxon>
        <taxon>Flavobacteriales</taxon>
        <taxon>Weeksellaceae</taxon>
        <taxon>Chryseobacterium group</taxon>
        <taxon>Chryseobacterium</taxon>
    </lineage>
</organism>
<dbReference type="RefSeq" id="WP_089743640.1">
    <property type="nucleotide sequence ID" value="NZ_FNHD01000007.1"/>
</dbReference>
<feature type="domain" description="Glycosyltransferase 2-like" evidence="1">
    <location>
        <begin position="4"/>
        <end position="128"/>
    </location>
</feature>
<dbReference type="EMBL" id="FNHD01000007">
    <property type="protein sequence ID" value="SDL86192.1"/>
    <property type="molecule type" value="Genomic_DNA"/>
</dbReference>
<dbReference type="PANTHER" id="PTHR22916">
    <property type="entry name" value="GLYCOSYLTRANSFERASE"/>
    <property type="match status" value="1"/>
</dbReference>
<dbReference type="CDD" id="cd06433">
    <property type="entry name" value="GT_2_WfgS_like"/>
    <property type="match status" value="1"/>
</dbReference>
<dbReference type="Proteomes" id="UP000199242">
    <property type="component" value="Unassembled WGS sequence"/>
</dbReference>
<accession>A0ABY0QTT7</accession>
<dbReference type="Pfam" id="PF00535">
    <property type="entry name" value="Glycos_transf_2"/>
    <property type="match status" value="1"/>
</dbReference>
<sequence>MKISIITINYNNGTGLEDTIKSVINQTFADFQYIVIDGNSTDNSKEILNKFCDKINYWISEPDCGIYNAMNKGIAAAQGEYLLFLNSGDKLYNSQVLENVVPFLGSADLLSGHTNMNENEKFKVVKSLETITFKHFFRYSIDHPSTFIRRKLFDQIGNYDENLKIIADWKWFIIALAKFGVSYKSINCIVSTFKMDGISSRPENRKALLAERKKVLDEEFPFFVKDYSELIQYEPYAKNFLKLKNSRWVCIGRKIGLMKNITFQ</sequence>
<protein>
    <submittedName>
        <fullName evidence="2">Glycosyltransferase involved in cell wall bisynthesis</fullName>
    </submittedName>
</protein>
<gene>
    <name evidence="2" type="ORF">SAMN05216273_107156</name>
</gene>